<dbReference type="EMBL" id="JACEIK010000483">
    <property type="protein sequence ID" value="MCD7457867.1"/>
    <property type="molecule type" value="Genomic_DNA"/>
</dbReference>
<gene>
    <name evidence="1" type="ORF">HAX54_036448</name>
</gene>
<sequence length="53" mass="5957">TVPVLLGLASPKRLDFTSSSRATLPPMLQYPTYRFQCKSYGLFANVELPIIVR</sequence>
<reference evidence="1 2" key="1">
    <citation type="journal article" date="2021" name="BMC Genomics">
        <title>Datura genome reveals duplications of psychoactive alkaloid biosynthetic genes and high mutation rate following tissue culture.</title>
        <authorList>
            <person name="Rajewski A."/>
            <person name="Carter-House D."/>
            <person name="Stajich J."/>
            <person name="Litt A."/>
        </authorList>
    </citation>
    <scope>NUCLEOTIDE SEQUENCE [LARGE SCALE GENOMIC DNA]</scope>
    <source>
        <strain evidence="1">AR-01</strain>
    </source>
</reference>
<keyword evidence="2" id="KW-1185">Reference proteome</keyword>
<feature type="non-terminal residue" evidence="1">
    <location>
        <position position="1"/>
    </location>
</feature>
<evidence type="ECO:0000313" key="2">
    <source>
        <dbReference type="Proteomes" id="UP000823775"/>
    </source>
</evidence>
<dbReference type="Proteomes" id="UP000823775">
    <property type="component" value="Unassembled WGS sequence"/>
</dbReference>
<name>A0ABS8SG71_DATST</name>
<proteinExistence type="predicted"/>
<organism evidence="1 2">
    <name type="scientific">Datura stramonium</name>
    <name type="common">Jimsonweed</name>
    <name type="synonym">Common thornapple</name>
    <dbReference type="NCBI Taxonomy" id="4076"/>
    <lineage>
        <taxon>Eukaryota</taxon>
        <taxon>Viridiplantae</taxon>
        <taxon>Streptophyta</taxon>
        <taxon>Embryophyta</taxon>
        <taxon>Tracheophyta</taxon>
        <taxon>Spermatophyta</taxon>
        <taxon>Magnoliopsida</taxon>
        <taxon>eudicotyledons</taxon>
        <taxon>Gunneridae</taxon>
        <taxon>Pentapetalae</taxon>
        <taxon>asterids</taxon>
        <taxon>lamiids</taxon>
        <taxon>Solanales</taxon>
        <taxon>Solanaceae</taxon>
        <taxon>Solanoideae</taxon>
        <taxon>Datureae</taxon>
        <taxon>Datura</taxon>
    </lineage>
</organism>
<protein>
    <submittedName>
        <fullName evidence="1">Uncharacterized protein</fullName>
    </submittedName>
</protein>
<accession>A0ABS8SG71</accession>
<comment type="caution">
    <text evidence="1">The sequence shown here is derived from an EMBL/GenBank/DDBJ whole genome shotgun (WGS) entry which is preliminary data.</text>
</comment>
<evidence type="ECO:0000313" key="1">
    <source>
        <dbReference type="EMBL" id="MCD7457867.1"/>
    </source>
</evidence>